<dbReference type="EMBL" id="CP036265">
    <property type="protein sequence ID" value="QDT17091.1"/>
    <property type="molecule type" value="Genomic_DNA"/>
</dbReference>
<dbReference type="AlphaFoldDB" id="A0A517PCM6"/>
<dbReference type="Proteomes" id="UP000318741">
    <property type="component" value="Chromosome"/>
</dbReference>
<name>A0A517PCM6_9PLAN</name>
<reference evidence="1 2" key="1">
    <citation type="submission" date="2019-02" db="EMBL/GenBank/DDBJ databases">
        <title>Deep-cultivation of Planctomycetes and their phenomic and genomic characterization uncovers novel biology.</title>
        <authorList>
            <person name="Wiegand S."/>
            <person name="Jogler M."/>
            <person name="Boedeker C."/>
            <person name="Pinto D."/>
            <person name="Vollmers J."/>
            <person name="Rivas-Marin E."/>
            <person name="Kohn T."/>
            <person name="Peeters S.H."/>
            <person name="Heuer A."/>
            <person name="Rast P."/>
            <person name="Oberbeckmann S."/>
            <person name="Bunk B."/>
            <person name="Jeske O."/>
            <person name="Meyerdierks A."/>
            <person name="Storesund J.E."/>
            <person name="Kallscheuer N."/>
            <person name="Luecker S."/>
            <person name="Lage O.M."/>
            <person name="Pohl T."/>
            <person name="Merkel B.J."/>
            <person name="Hornburger P."/>
            <person name="Mueller R.-W."/>
            <person name="Bruemmer F."/>
            <person name="Labrenz M."/>
            <person name="Spormann A.M."/>
            <person name="Op den Camp H."/>
            <person name="Overmann J."/>
            <person name="Amann R."/>
            <person name="Jetten M.S.M."/>
            <person name="Mascher T."/>
            <person name="Medema M.H."/>
            <person name="Devos D.P."/>
            <person name="Kaster A.-K."/>
            <person name="Ovreas L."/>
            <person name="Rohde M."/>
            <person name="Galperin M.Y."/>
            <person name="Jogler C."/>
        </authorList>
    </citation>
    <scope>NUCLEOTIDE SEQUENCE [LARGE SCALE GENOMIC DNA]</scope>
    <source>
        <strain evidence="1 2">CA12</strain>
    </source>
</reference>
<evidence type="ECO:0000313" key="2">
    <source>
        <dbReference type="Proteomes" id="UP000318741"/>
    </source>
</evidence>
<evidence type="ECO:0008006" key="3">
    <source>
        <dbReference type="Google" id="ProtNLM"/>
    </source>
</evidence>
<protein>
    <recommendedName>
        <fullName evidence="3">Apea-like HEPN domain-containing protein</fullName>
    </recommendedName>
</protein>
<proteinExistence type="predicted"/>
<accession>A0A517PCM6</accession>
<evidence type="ECO:0000313" key="1">
    <source>
        <dbReference type="EMBL" id="QDT17091.1"/>
    </source>
</evidence>
<keyword evidence="2" id="KW-1185">Reference proteome</keyword>
<sequence length="123" mass="13670">MAVEAILEPSERSDVVQSHVRSLISQTRESELPQDEKQSICGSLDWLFRDSIGRSGRKLAESLLAGKTYNGKAAGKFFEQCYSIRSKLVHEGNSGRGQKPEELITELNSFVRDLVIAAMQEAN</sequence>
<gene>
    <name evidence="1" type="ORF">CA12_32030</name>
</gene>
<dbReference type="KEGG" id="acaf:CA12_32030"/>
<organism evidence="1 2">
    <name type="scientific">Alienimonas californiensis</name>
    <dbReference type="NCBI Taxonomy" id="2527989"/>
    <lineage>
        <taxon>Bacteria</taxon>
        <taxon>Pseudomonadati</taxon>
        <taxon>Planctomycetota</taxon>
        <taxon>Planctomycetia</taxon>
        <taxon>Planctomycetales</taxon>
        <taxon>Planctomycetaceae</taxon>
        <taxon>Alienimonas</taxon>
    </lineage>
</organism>